<evidence type="ECO:0000313" key="1">
    <source>
        <dbReference type="EMBL" id="CAB4316663.1"/>
    </source>
</evidence>
<protein>
    <submittedName>
        <fullName evidence="1">Uncharacterized protein</fullName>
    </submittedName>
</protein>
<organism evidence="1 2">
    <name type="scientific">Prunus armeniaca</name>
    <name type="common">Apricot</name>
    <name type="synonym">Armeniaca vulgaris</name>
    <dbReference type="NCBI Taxonomy" id="36596"/>
    <lineage>
        <taxon>Eukaryota</taxon>
        <taxon>Viridiplantae</taxon>
        <taxon>Streptophyta</taxon>
        <taxon>Embryophyta</taxon>
        <taxon>Tracheophyta</taxon>
        <taxon>Spermatophyta</taxon>
        <taxon>Magnoliopsida</taxon>
        <taxon>eudicotyledons</taxon>
        <taxon>Gunneridae</taxon>
        <taxon>Pentapetalae</taxon>
        <taxon>rosids</taxon>
        <taxon>fabids</taxon>
        <taxon>Rosales</taxon>
        <taxon>Rosaceae</taxon>
        <taxon>Amygdaloideae</taxon>
        <taxon>Amygdaleae</taxon>
        <taxon>Prunus</taxon>
    </lineage>
</organism>
<evidence type="ECO:0000313" key="2">
    <source>
        <dbReference type="Proteomes" id="UP000507245"/>
    </source>
</evidence>
<proteinExistence type="predicted"/>
<dbReference type="AlphaFoldDB" id="A0A6J5XWP2"/>
<name>A0A6J5XWP2_PRUAR</name>
<gene>
    <name evidence="1" type="ORF">ORAREDHAP_LOCUS42650</name>
</gene>
<dbReference type="EMBL" id="CAEKKB010000007">
    <property type="protein sequence ID" value="CAB4316663.1"/>
    <property type="molecule type" value="Genomic_DNA"/>
</dbReference>
<dbReference type="OrthoDB" id="10287071at2759"/>
<reference evidence="2" key="1">
    <citation type="journal article" date="2020" name="Genome Biol.">
        <title>Gamete binning: chromosome-level and haplotype-resolved genome assembly enabled by high-throughput single-cell sequencing of gamete genomes.</title>
        <authorList>
            <person name="Campoy J.A."/>
            <person name="Sun H."/>
            <person name="Goel M."/>
            <person name="Jiao W.-B."/>
            <person name="Folz-Donahue K."/>
            <person name="Wang N."/>
            <person name="Rubio M."/>
            <person name="Liu C."/>
            <person name="Kukat C."/>
            <person name="Ruiz D."/>
            <person name="Huettel B."/>
            <person name="Schneeberger K."/>
        </authorList>
    </citation>
    <scope>NUCLEOTIDE SEQUENCE [LARGE SCALE GENOMIC DNA]</scope>
    <source>
        <strain evidence="2">cv. Rojo Pasion</strain>
    </source>
</reference>
<sequence length="74" mass="7904">MKLGVAYPKPELTLEGDGEDEVIVFKPIVAEKRPDVENTSWVADEGLEPGKNASPSDLKVNGTYVVVSSSSISL</sequence>
<accession>A0A6J5XWP2</accession>
<keyword evidence="2" id="KW-1185">Reference proteome</keyword>
<dbReference type="Proteomes" id="UP000507245">
    <property type="component" value="Unassembled WGS sequence"/>
</dbReference>